<accession>A0AAE0WZX7</accession>
<dbReference type="AlphaFoldDB" id="A0AAE0WZX7"/>
<dbReference type="PANTHER" id="PTHR43591">
    <property type="entry name" value="METHYLTRANSFERASE"/>
    <property type="match status" value="1"/>
</dbReference>
<evidence type="ECO:0000256" key="1">
    <source>
        <dbReference type="ARBA" id="ARBA00038158"/>
    </source>
</evidence>
<dbReference type="SUPFAM" id="SSF53335">
    <property type="entry name" value="S-adenosyl-L-methionine-dependent methyltransferases"/>
    <property type="match status" value="1"/>
</dbReference>
<dbReference type="EMBL" id="JAULSO010000005">
    <property type="protein sequence ID" value="KAK3682033.1"/>
    <property type="molecule type" value="Genomic_DNA"/>
</dbReference>
<dbReference type="CDD" id="cd02440">
    <property type="entry name" value="AdoMet_MTases"/>
    <property type="match status" value="1"/>
</dbReference>
<keyword evidence="3" id="KW-0808">Transferase</keyword>
<evidence type="ECO:0000256" key="2">
    <source>
        <dbReference type="SAM" id="MobiDB-lite"/>
    </source>
</evidence>
<keyword evidence="4" id="KW-1185">Reference proteome</keyword>
<dbReference type="GO" id="GO:0032259">
    <property type="term" value="P:methylation"/>
    <property type="evidence" value="ECO:0007669"/>
    <property type="project" value="UniProtKB-KW"/>
</dbReference>
<dbReference type="Proteomes" id="UP001270362">
    <property type="component" value="Unassembled WGS sequence"/>
</dbReference>
<reference evidence="3" key="1">
    <citation type="journal article" date="2023" name="Mol. Phylogenet. Evol.">
        <title>Genome-scale phylogeny and comparative genomics of the fungal order Sordariales.</title>
        <authorList>
            <person name="Hensen N."/>
            <person name="Bonometti L."/>
            <person name="Westerberg I."/>
            <person name="Brannstrom I.O."/>
            <person name="Guillou S."/>
            <person name="Cros-Aarteil S."/>
            <person name="Calhoun S."/>
            <person name="Haridas S."/>
            <person name="Kuo A."/>
            <person name="Mondo S."/>
            <person name="Pangilinan J."/>
            <person name="Riley R."/>
            <person name="LaButti K."/>
            <person name="Andreopoulos B."/>
            <person name="Lipzen A."/>
            <person name="Chen C."/>
            <person name="Yan M."/>
            <person name="Daum C."/>
            <person name="Ng V."/>
            <person name="Clum A."/>
            <person name="Steindorff A."/>
            <person name="Ohm R.A."/>
            <person name="Martin F."/>
            <person name="Silar P."/>
            <person name="Natvig D.O."/>
            <person name="Lalanne C."/>
            <person name="Gautier V."/>
            <person name="Ament-Velasquez S.L."/>
            <person name="Kruys A."/>
            <person name="Hutchinson M.I."/>
            <person name="Powell A.J."/>
            <person name="Barry K."/>
            <person name="Miller A.N."/>
            <person name="Grigoriev I.V."/>
            <person name="Debuchy R."/>
            <person name="Gladieux P."/>
            <person name="Hiltunen Thoren M."/>
            <person name="Johannesson H."/>
        </authorList>
    </citation>
    <scope>NUCLEOTIDE SEQUENCE</scope>
    <source>
        <strain evidence="3">CBS 314.62</strain>
    </source>
</reference>
<dbReference type="GO" id="GO:0008168">
    <property type="term" value="F:methyltransferase activity"/>
    <property type="evidence" value="ECO:0007669"/>
    <property type="project" value="UniProtKB-KW"/>
</dbReference>
<evidence type="ECO:0000313" key="3">
    <source>
        <dbReference type="EMBL" id="KAK3682033.1"/>
    </source>
</evidence>
<keyword evidence="3" id="KW-0489">Methyltransferase</keyword>
<sequence>MAAQASSPPGASPKSGSKSPAAGPNSPPHPQDDLIPADAEVDNGDDEDDNDSALGDENTSSTASVASSILNYRTINGRTFHSDRHNLEYFAPNDERQNESVDITHHYLTLLLGGKLFLAPIKENIHRVLDIGTGTGIWSIDFADLYPGASVTGTDLSPIQPTWVPPNVRFEIDDATQPWTWPENNFDFVHLRYLFGSIADWPELFRQAFFVCAPGGWVESGECEVDFISDDGTVEPDSALATWGRMCSEAGRKIGRPFTVVADGLQRKGLEEAGFVDIQEADYKLPVGGWPQNRDLAETGQFVKLTLENDLEGYSFFLWNTILQWPKDEYQIFLMQTRKELKNKNIHSYLRVKYVYGRKPT</sequence>
<dbReference type="InterPro" id="IPR029063">
    <property type="entry name" value="SAM-dependent_MTases_sf"/>
</dbReference>
<evidence type="ECO:0000313" key="4">
    <source>
        <dbReference type="Proteomes" id="UP001270362"/>
    </source>
</evidence>
<name>A0AAE0WZX7_9PEZI</name>
<dbReference type="Gene3D" id="3.40.50.150">
    <property type="entry name" value="Vaccinia Virus protein VP39"/>
    <property type="match status" value="1"/>
</dbReference>
<feature type="compositionally biased region" description="Acidic residues" evidence="2">
    <location>
        <begin position="39"/>
        <end position="51"/>
    </location>
</feature>
<feature type="region of interest" description="Disordered" evidence="2">
    <location>
        <begin position="1"/>
        <end position="61"/>
    </location>
</feature>
<reference evidence="3" key="2">
    <citation type="submission" date="2023-06" db="EMBL/GenBank/DDBJ databases">
        <authorList>
            <consortium name="Lawrence Berkeley National Laboratory"/>
            <person name="Haridas S."/>
            <person name="Hensen N."/>
            <person name="Bonometti L."/>
            <person name="Westerberg I."/>
            <person name="Brannstrom I.O."/>
            <person name="Guillou S."/>
            <person name="Cros-Aarteil S."/>
            <person name="Calhoun S."/>
            <person name="Kuo A."/>
            <person name="Mondo S."/>
            <person name="Pangilinan J."/>
            <person name="Riley R."/>
            <person name="Labutti K."/>
            <person name="Andreopoulos B."/>
            <person name="Lipzen A."/>
            <person name="Chen C."/>
            <person name="Yanf M."/>
            <person name="Daum C."/>
            <person name="Ng V."/>
            <person name="Clum A."/>
            <person name="Steindorff A."/>
            <person name="Ohm R."/>
            <person name="Martin F."/>
            <person name="Silar P."/>
            <person name="Natvig D."/>
            <person name="Lalanne C."/>
            <person name="Gautier V."/>
            <person name="Ament-Velasquez S.L."/>
            <person name="Kruys A."/>
            <person name="Hutchinson M.I."/>
            <person name="Powell A.J."/>
            <person name="Barry K."/>
            <person name="Miller A.N."/>
            <person name="Grigoriev I.V."/>
            <person name="Debuchy R."/>
            <person name="Gladieux P."/>
            <person name="Thoren M.H."/>
            <person name="Johannesson H."/>
        </authorList>
    </citation>
    <scope>NUCLEOTIDE SEQUENCE</scope>
    <source>
        <strain evidence="3">CBS 314.62</strain>
    </source>
</reference>
<dbReference type="Pfam" id="PF13489">
    <property type="entry name" value="Methyltransf_23"/>
    <property type="match status" value="1"/>
</dbReference>
<gene>
    <name evidence="3" type="ORF">B0T22DRAFT_274864</name>
</gene>
<comment type="similarity">
    <text evidence="1">Belongs to the methyltransferase superfamily. LaeA methyltransferase family.</text>
</comment>
<protein>
    <submittedName>
        <fullName evidence="3">S-adenosyl-L-methionine-dependent methyltransferase</fullName>
    </submittedName>
</protein>
<comment type="caution">
    <text evidence="3">The sequence shown here is derived from an EMBL/GenBank/DDBJ whole genome shotgun (WGS) entry which is preliminary data.</text>
</comment>
<dbReference type="PANTHER" id="PTHR43591:SF10">
    <property type="entry name" value="ABC TRANSMEMBRANE TYPE-1 DOMAIN-CONTAINING PROTEIN-RELATED"/>
    <property type="match status" value="1"/>
</dbReference>
<organism evidence="3 4">
    <name type="scientific">Podospora appendiculata</name>
    <dbReference type="NCBI Taxonomy" id="314037"/>
    <lineage>
        <taxon>Eukaryota</taxon>
        <taxon>Fungi</taxon>
        <taxon>Dikarya</taxon>
        <taxon>Ascomycota</taxon>
        <taxon>Pezizomycotina</taxon>
        <taxon>Sordariomycetes</taxon>
        <taxon>Sordariomycetidae</taxon>
        <taxon>Sordariales</taxon>
        <taxon>Podosporaceae</taxon>
        <taxon>Podospora</taxon>
    </lineage>
</organism>
<feature type="compositionally biased region" description="Low complexity" evidence="2">
    <location>
        <begin position="1"/>
        <end position="24"/>
    </location>
</feature>
<proteinExistence type="inferred from homology"/>